<feature type="domain" description="CBS" evidence="12">
    <location>
        <begin position="216"/>
        <end position="275"/>
    </location>
</feature>
<keyword evidence="7 9" id="KW-0129">CBS domain</keyword>
<evidence type="ECO:0000259" key="13">
    <source>
        <dbReference type="PROSITE" id="PS51846"/>
    </source>
</evidence>
<protein>
    <submittedName>
        <fullName evidence="14">HlyC/CorC family transporter</fullName>
    </submittedName>
</protein>
<comment type="subcellular location">
    <subcellularLocation>
        <location evidence="1">Cell membrane</location>
        <topology evidence="1">Multi-pass membrane protein</topology>
    </subcellularLocation>
</comment>
<dbReference type="GO" id="GO:0005886">
    <property type="term" value="C:plasma membrane"/>
    <property type="evidence" value="ECO:0007669"/>
    <property type="project" value="UniProtKB-SubCell"/>
</dbReference>
<dbReference type="PANTHER" id="PTHR43099:SF2">
    <property type="entry name" value="UPF0053 PROTEIN YRKA"/>
    <property type="match status" value="1"/>
</dbReference>
<dbReference type="Proteomes" id="UP000633219">
    <property type="component" value="Unassembled WGS sequence"/>
</dbReference>
<keyword evidence="4 10" id="KW-0812">Transmembrane</keyword>
<dbReference type="PROSITE" id="PS51371">
    <property type="entry name" value="CBS"/>
    <property type="match status" value="2"/>
</dbReference>
<dbReference type="CDD" id="cd04590">
    <property type="entry name" value="CBS_pair_CorC_HlyC_assoc"/>
    <property type="match status" value="1"/>
</dbReference>
<evidence type="ECO:0000256" key="6">
    <source>
        <dbReference type="ARBA" id="ARBA00022989"/>
    </source>
</evidence>
<dbReference type="PROSITE" id="PS51846">
    <property type="entry name" value="CNNM"/>
    <property type="match status" value="1"/>
</dbReference>
<dbReference type="InterPro" id="IPR036318">
    <property type="entry name" value="FAD-bd_PCMH-like_sf"/>
</dbReference>
<accession>A0A937CPU4</accession>
<dbReference type="PANTHER" id="PTHR43099">
    <property type="entry name" value="UPF0053 PROTEIN YRKA"/>
    <property type="match status" value="1"/>
</dbReference>
<name>A0A937CPU4_9HYPH</name>
<dbReference type="SMART" id="SM01091">
    <property type="entry name" value="CorC_HlyC"/>
    <property type="match status" value="1"/>
</dbReference>
<gene>
    <name evidence="14" type="ORF">JJB09_13190</name>
</gene>
<keyword evidence="5" id="KW-0677">Repeat</keyword>
<feature type="transmembrane region" description="Helical" evidence="11">
    <location>
        <begin position="6"/>
        <end position="27"/>
    </location>
</feature>
<evidence type="ECO:0000256" key="7">
    <source>
        <dbReference type="ARBA" id="ARBA00023122"/>
    </source>
</evidence>
<evidence type="ECO:0000259" key="12">
    <source>
        <dbReference type="PROSITE" id="PS51371"/>
    </source>
</evidence>
<evidence type="ECO:0000256" key="3">
    <source>
        <dbReference type="ARBA" id="ARBA00022475"/>
    </source>
</evidence>
<feature type="domain" description="CBS" evidence="12">
    <location>
        <begin position="280"/>
        <end position="341"/>
    </location>
</feature>
<dbReference type="InterPro" id="IPR002550">
    <property type="entry name" value="CNNM"/>
</dbReference>
<dbReference type="SMART" id="SM00116">
    <property type="entry name" value="CBS"/>
    <property type="match status" value="2"/>
</dbReference>
<evidence type="ECO:0000256" key="5">
    <source>
        <dbReference type="ARBA" id="ARBA00022737"/>
    </source>
</evidence>
<proteinExistence type="inferred from homology"/>
<dbReference type="Gene3D" id="3.30.465.10">
    <property type="match status" value="1"/>
</dbReference>
<evidence type="ECO:0000256" key="1">
    <source>
        <dbReference type="ARBA" id="ARBA00004651"/>
    </source>
</evidence>
<keyword evidence="6 10" id="KW-1133">Transmembrane helix</keyword>
<evidence type="ECO:0000256" key="11">
    <source>
        <dbReference type="SAM" id="Phobius"/>
    </source>
</evidence>
<dbReference type="EMBL" id="JAEQNC010000006">
    <property type="protein sequence ID" value="MBL0372983.1"/>
    <property type="molecule type" value="Genomic_DNA"/>
</dbReference>
<evidence type="ECO:0000256" key="4">
    <source>
        <dbReference type="ARBA" id="ARBA00022692"/>
    </source>
</evidence>
<keyword evidence="3" id="KW-1003">Cell membrane</keyword>
<dbReference type="GO" id="GO:0050660">
    <property type="term" value="F:flavin adenine dinucleotide binding"/>
    <property type="evidence" value="ECO:0007669"/>
    <property type="project" value="InterPro"/>
</dbReference>
<dbReference type="Pfam" id="PF00571">
    <property type="entry name" value="CBS"/>
    <property type="match status" value="2"/>
</dbReference>
<evidence type="ECO:0000256" key="10">
    <source>
        <dbReference type="PROSITE-ProRule" id="PRU01193"/>
    </source>
</evidence>
<sequence length="436" mass="47790">MFEILIIFILLLINAFFAMSEMAIVSASKPLLRQKAKQGDARAVTALRLAEDSGTFLSTVQVGITLVGILTGIYGGASITEKLGPKLNLFPLFEPYGHALAGAIVVVGITYFSVIIGELIPKQLALRHAESVAMFVGRPMYILSRITAPVVYLFEKSGKLLLRLLGMVGSDSEEVTEAEVHAVLAEGAESGVFEKSEHEMLRRIISLADRSVKSILTHRTEMVSLDIKDSLDEVIATVKRAGHSRYPVINGDTDSVIGAVRAKDILAAMSAPRSFNLKSYVQEMPTIPEMTNCLKAFEIFKASNIHMAIIVDEYGSTEGIITSADLLEAVIGVLPSNYDDVDDIQIRMRDDGSWLIDGRTPVHEMQLTFGFDELSTEDGYETIAGFVVQMLRKNPQEGDKFNAFGYTFEVIDMDGRRIDKILMAKVGAGEPQAFLE</sequence>
<dbReference type="RefSeq" id="WP_201658620.1">
    <property type="nucleotide sequence ID" value="NZ_JAEQNC010000006.1"/>
</dbReference>
<evidence type="ECO:0000256" key="9">
    <source>
        <dbReference type="PROSITE-ProRule" id="PRU00703"/>
    </source>
</evidence>
<comment type="caution">
    <text evidence="14">The sequence shown here is derived from an EMBL/GenBank/DDBJ whole genome shotgun (WGS) entry which is preliminary data.</text>
</comment>
<dbReference type="SUPFAM" id="SSF56176">
    <property type="entry name" value="FAD-binding/transporter-associated domain-like"/>
    <property type="match status" value="1"/>
</dbReference>
<dbReference type="AlphaFoldDB" id="A0A937CPU4"/>
<dbReference type="Gene3D" id="3.10.580.10">
    <property type="entry name" value="CBS-domain"/>
    <property type="match status" value="1"/>
</dbReference>
<dbReference type="InterPro" id="IPR044751">
    <property type="entry name" value="Ion_transp-like_CBS"/>
</dbReference>
<organism evidence="14 15">
    <name type="scientific">Rhizobium setariae</name>
    <dbReference type="NCBI Taxonomy" id="2801340"/>
    <lineage>
        <taxon>Bacteria</taxon>
        <taxon>Pseudomonadati</taxon>
        <taxon>Pseudomonadota</taxon>
        <taxon>Alphaproteobacteria</taxon>
        <taxon>Hyphomicrobiales</taxon>
        <taxon>Rhizobiaceae</taxon>
        <taxon>Rhizobium/Agrobacterium group</taxon>
        <taxon>Rhizobium</taxon>
    </lineage>
</organism>
<evidence type="ECO:0000256" key="8">
    <source>
        <dbReference type="ARBA" id="ARBA00023136"/>
    </source>
</evidence>
<dbReference type="Pfam" id="PF03471">
    <property type="entry name" value="CorC_HlyC"/>
    <property type="match status" value="1"/>
</dbReference>
<feature type="transmembrane region" description="Helical" evidence="11">
    <location>
        <begin position="99"/>
        <end position="120"/>
    </location>
</feature>
<keyword evidence="15" id="KW-1185">Reference proteome</keyword>
<dbReference type="InterPro" id="IPR046342">
    <property type="entry name" value="CBS_dom_sf"/>
</dbReference>
<evidence type="ECO:0000313" key="15">
    <source>
        <dbReference type="Proteomes" id="UP000633219"/>
    </source>
</evidence>
<dbReference type="InterPro" id="IPR000644">
    <property type="entry name" value="CBS_dom"/>
</dbReference>
<comment type="similarity">
    <text evidence="2">Belongs to the UPF0053 family. Hemolysin C subfamily.</text>
</comment>
<feature type="transmembrane region" description="Helical" evidence="11">
    <location>
        <begin position="56"/>
        <end position="79"/>
    </location>
</feature>
<evidence type="ECO:0000256" key="2">
    <source>
        <dbReference type="ARBA" id="ARBA00006446"/>
    </source>
</evidence>
<feature type="transmembrane region" description="Helical" evidence="11">
    <location>
        <begin position="132"/>
        <end position="154"/>
    </location>
</feature>
<dbReference type="InterPro" id="IPR005170">
    <property type="entry name" value="Transptr-assoc_dom"/>
</dbReference>
<dbReference type="Pfam" id="PF01595">
    <property type="entry name" value="CNNM"/>
    <property type="match status" value="1"/>
</dbReference>
<evidence type="ECO:0000313" key="14">
    <source>
        <dbReference type="EMBL" id="MBL0372983.1"/>
    </source>
</evidence>
<reference evidence="14" key="1">
    <citation type="submission" date="2021-01" db="EMBL/GenBank/DDBJ databases">
        <title>Rhizobium sp. strain KVB221 16S ribosomal RNA gene Genome sequencing and assembly.</title>
        <authorList>
            <person name="Kang M."/>
        </authorList>
    </citation>
    <scope>NUCLEOTIDE SEQUENCE</scope>
    <source>
        <strain evidence="14">KVB221</strain>
    </source>
</reference>
<dbReference type="InterPro" id="IPR016169">
    <property type="entry name" value="FAD-bd_PCMH_sub2"/>
</dbReference>
<dbReference type="InterPro" id="IPR051676">
    <property type="entry name" value="UPF0053_domain"/>
</dbReference>
<feature type="domain" description="CNNM transmembrane" evidence="13">
    <location>
        <begin position="1"/>
        <end position="197"/>
    </location>
</feature>
<keyword evidence="8 10" id="KW-0472">Membrane</keyword>
<dbReference type="SUPFAM" id="SSF54631">
    <property type="entry name" value="CBS-domain pair"/>
    <property type="match status" value="1"/>
</dbReference>